<evidence type="ECO:0000313" key="6">
    <source>
        <dbReference type="Proteomes" id="UP001085076"/>
    </source>
</evidence>
<feature type="region of interest" description="Disordered" evidence="4">
    <location>
        <begin position="1"/>
        <end position="22"/>
    </location>
</feature>
<evidence type="ECO:0000313" key="5">
    <source>
        <dbReference type="EMBL" id="KAJ0983260.1"/>
    </source>
</evidence>
<reference evidence="5" key="2">
    <citation type="journal article" date="2022" name="Hortic Res">
        <title>The genome of Dioscorea zingiberensis sheds light on the biosynthesis, origin and evolution of the medicinally important diosgenin saponins.</title>
        <authorList>
            <person name="Li Y."/>
            <person name="Tan C."/>
            <person name="Li Z."/>
            <person name="Guo J."/>
            <person name="Li S."/>
            <person name="Chen X."/>
            <person name="Wang C."/>
            <person name="Dai X."/>
            <person name="Yang H."/>
            <person name="Song W."/>
            <person name="Hou L."/>
            <person name="Xu J."/>
            <person name="Tong Z."/>
            <person name="Xu A."/>
            <person name="Yuan X."/>
            <person name="Wang W."/>
            <person name="Yang Q."/>
            <person name="Chen L."/>
            <person name="Sun Z."/>
            <person name="Wang K."/>
            <person name="Pan B."/>
            <person name="Chen J."/>
            <person name="Bao Y."/>
            <person name="Liu F."/>
            <person name="Qi X."/>
            <person name="Gang D.R."/>
            <person name="Wen J."/>
            <person name="Li J."/>
        </authorList>
    </citation>
    <scope>NUCLEOTIDE SEQUENCE</scope>
    <source>
        <strain evidence="5">Dzin_1.0</strain>
    </source>
</reference>
<sequence>MHPRPSSSLNDGFKCPNPTKKGKPLQACEFRKPTGDNFLQAQVTMWTMIAPLLVDWITGTTSTWEWKQETEFIYSMRRRIHTHSKKDFSDCIYGAQGQFTTPEISTSLRLVMNCEKRPIIADPPAGSIGELMTRSESFHFAAKSGTLYSPTMNATKSHAIFQLQSLQDASGPPTAQRCSLPRAGERSTASLDPEYKCGGLRR</sequence>
<dbReference type="PANTHER" id="PTHR31052">
    <property type="entry name" value="COBRA-LIKE PROTEIN 7"/>
    <property type="match status" value="1"/>
</dbReference>
<keyword evidence="2" id="KW-0732">Signal</keyword>
<gene>
    <name evidence="5" type="ORF">J5N97_011515</name>
</gene>
<name>A0A9D5D382_9LILI</name>
<evidence type="ECO:0000256" key="1">
    <source>
        <dbReference type="ARBA" id="ARBA00005507"/>
    </source>
</evidence>
<dbReference type="EMBL" id="JAGGNH010000002">
    <property type="protein sequence ID" value="KAJ0983260.1"/>
    <property type="molecule type" value="Genomic_DNA"/>
</dbReference>
<protein>
    <submittedName>
        <fullName evidence="5">Uncharacterized protein</fullName>
    </submittedName>
</protein>
<feature type="region of interest" description="Disordered" evidence="4">
    <location>
        <begin position="166"/>
        <end position="202"/>
    </location>
</feature>
<dbReference type="InterPro" id="IPR006918">
    <property type="entry name" value="COBRA_pln"/>
</dbReference>
<dbReference type="GO" id="GO:0016020">
    <property type="term" value="C:membrane"/>
    <property type="evidence" value="ECO:0007669"/>
    <property type="project" value="InterPro"/>
</dbReference>
<comment type="caution">
    <text evidence="5">The sequence shown here is derived from an EMBL/GenBank/DDBJ whole genome shotgun (WGS) entry which is preliminary data.</text>
</comment>
<dbReference type="PANTHER" id="PTHR31052:SF2">
    <property type="entry name" value="COBRA-LIKE PROTEIN 10"/>
    <property type="match status" value="1"/>
</dbReference>
<organism evidence="5 6">
    <name type="scientific">Dioscorea zingiberensis</name>
    <dbReference type="NCBI Taxonomy" id="325984"/>
    <lineage>
        <taxon>Eukaryota</taxon>
        <taxon>Viridiplantae</taxon>
        <taxon>Streptophyta</taxon>
        <taxon>Embryophyta</taxon>
        <taxon>Tracheophyta</taxon>
        <taxon>Spermatophyta</taxon>
        <taxon>Magnoliopsida</taxon>
        <taxon>Liliopsida</taxon>
        <taxon>Dioscoreales</taxon>
        <taxon>Dioscoreaceae</taxon>
        <taxon>Dioscorea</taxon>
    </lineage>
</organism>
<dbReference type="AlphaFoldDB" id="A0A9D5D382"/>
<dbReference type="Proteomes" id="UP001085076">
    <property type="component" value="Miscellaneous, Linkage group lg02"/>
</dbReference>
<accession>A0A9D5D382</accession>
<reference evidence="5" key="1">
    <citation type="submission" date="2021-03" db="EMBL/GenBank/DDBJ databases">
        <authorList>
            <person name="Li Z."/>
            <person name="Yang C."/>
        </authorList>
    </citation>
    <scope>NUCLEOTIDE SEQUENCE</scope>
    <source>
        <strain evidence="5">Dzin_1.0</strain>
        <tissue evidence="5">Leaf</tissue>
    </source>
</reference>
<comment type="similarity">
    <text evidence="1">Belongs to the COBRA family.</text>
</comment>
<feature type="compositionally biased region" description="Polar residues" evidence="4">
    <location>
        <begin position="1"/>
        <end position="10"/>
    </location>
</feature>
<dbReference type="Pfam" id="PF04833">
    <property type="entry name" value="COBRA"/>
    <property type="match status" value="1"/>
</dbReference>
<evidence type="ECO:0000256" key="3">
    <source>
        <dbReference type="ARBA" id="ARBA00023180"/>
    </source>
</evidence>
<dbReference type="GO" id="GO:0010215">
    <property type="term" value="P:cellulose microfibril organization"/>
    <property type="evidence" value="ECO:0007669"/>
    <property type="project" value="InterPro"/>
</dbReference>
<evidence type="ECO:0000256" key="4">
    <source>
        <dbReference type="SAM" id="MobiDB-lite"/>
    </source>
</evidence>
<evidence type="ECO:0000256" key="2">
    <source>
        <dbReference type="ARBA" id="ARBA00022729"/>
    </source>
</evidence>
<keyword evidence="3" id="KW-0325">Glycoprotein</keyword>
<keyword evidence="6" id="KW-1185">Reference proteome</keyword>
<proteinExistence type="inferred from homology"/>